<organism evidence="2">
    <name type="scientific">Cupriavidus taiwanensis</name>
    <dbReference type="NCBI Taxonomy" id="164546"/>
    <lineage>
        <taxon>Bacteria</taxon>
        <taxon>Pseudomonadati</taxon>
        <taxon>Pseudomonadota</taxon>
        <taxon>Betaproteobacteria</taxon>
        <taxon>Burkholderiales</taxon>
        <taxon>Burkholderiaceae</taxon>
        <taxon>Cupriavidus</taxon>
    </lineage>
</organism>
<dbReference type="InterPro" id="IPR042171">
    <property type="entry name" value="Acyl-CoA_hotdog"/>
</dbReference>
<protein>
    <recommendedName>
        <fullName evidence="1">Acyl-CoA thioesterase-like N-terminal HotDog domain-containing protein</fullName>
    </recommendedName>
</protein>
<dbReference type="SUPFAM" id="SSF54637">
    <property type="entry name" value="Thioesterase/thiol ester dehydrase-isomerase"/>
    <property type="match status" value="1"/>
</dbReference>
<comment type="caution">
    <text evidence="2">The sequence shown here is derived from an EMBL/GenBank/DDBJ whole genome shotgun (WGS) entry which is preliminary data.</text>
</comment>
<accession>A0A375EA46</accession>
<evidence type="ECO:0000259" key="1">
    <source>
        <dbReference type="Pfam" id="PF13622"/>
    </source>
</evidence>
<feature type="domain" description="Acyl-CoA thioesterase-like N-terminal HotDog" evidence="1">
    <location>
        <begin position="37"/>
        <end position="100"/>
    </location>
</feature>
<dbReference type="InterPro" id="IPR049449">
    <property type="entry name" value="TesB_ACOT8-like_N"/>
</dbReference>
<name>A0A375EA46_9BURK</name>
<sequence length="215" mass="22963">MPRTCDQYEPVSLTRSGNGRYTGTIEAMGSELEPCAIAAAMLSAALDRSAAEVVPISITTYFVNPRRSGPCDVVVKWVRGNGSIQCWQGELRQDGVTASSQIVLDGDLPSSSYVLFDSGFQAQKADVSVLVESKCSALARALTVSSRDLIGEDCEPSSVAIRFYSDVRNVHEIAELSVEKDVPLSSGDVMTCDVRLVGLSGPVAAATYAFLRSEK</sequence>
<gene>
    <name evidence="2" type="ORF">CBM2613_B50055</name>
</gene>
<dbReference type="Gene3D" id="2.40.160.210">
    <property type="entry name" value="Acyl-CoA thioesterase, double hotdog domain"/>
    <property type="match status" value="1"/>
</dbReference>
<reference evidence="2" key="1">
    <citation type="submission" date="2018-01" db="EMBL/GenBank/DDBJ databases">
        <authorList>
            <person name="Clerissi C."/>
        </authorList>
    </citation>
    <scope>NUCLEOTIDE SEQUENCE</scope>
    <source>
        <strain evidence="2">Cupriavidus taiwanensis STM 8556</strain>
    </source>
</reference>
<dbReference type="AlphaFoldDB" id="A0A375EA46"/>
<proteinExistence type="predicted"/>
<dbReference type="InterPro" id="IPR029069">
    <property type="entry name" value="HotDog_dom_sf"/>
</dbReference>
<dbReference type="Pfam" id="PF13622">
    <property type="entry name" value="4HBT_3"/>
    <property type="match status" value="1"/>
</dbReference>
<evidence type="ECO:0000313" key="2">
    <source>
        <dbReference type="EMBL" id="SOZ72907.1"/>
    </source>
</evidence>
<dbReference type="EMBL" id="OFTH01000047">
    <property type="protein sequence ID" value="SOZ72907.1"/>
    <property type="molecule type" value="Genomic_DNA"/>
</dbReference>
<dbReference type="Proteomes" id="UP000256952">
    <property type="component" value="Chromosome CBM2613_b"/>
</dbReference>